<organism evidence="2 3">
    <name type="scientific">Puccinia sorghi</name>
    <dbReference type="NCBI Taxonomy" id="27349"/>
    <lineage>
        <taxon>Eukaryota</taxon>
        <taxon>Fungi</taxon>
        <taxon>Dikarya</taxon>
        <taxon>Basidiomycota</taxon>
        <taxon>Pucciniomycotina</taxon>
        <taxon>Pucciniomycetes</taxon>
        <taxon>Pucciniales</taxon>
        <taxon>Pucciniaceae</taxon>
        <taxon>Puccinia</taxon>
    </lineage>
</organism>
<dbReference type="Proteomes" id="UP000037035">
    <property type="component" value="Unassembled WGS sequence"/>
</dbReference>
<gene>
    <name evidence="2" type="ORF">VP01_4886g1</name>
</gene>
<dbReference type="EMBL" id="LAVV01010038">
    <property type="protein sequence ID" value="KNZ49639.1"/>
    <property type="molecule type" value="Genomic_DNA"/>
</dbReference>
<comment type="caution">
    <text evidence="2">The sequence shown here is derived from an EMBL/GenBank/DDBJ whole genome shotgun (WGS) entry which is preliminary data.</text>
</comment>
<proteinExistence type="predicted"/>
<feature type="compositionally biased region" description="Basic and acidic residues" evidence="1">
    <location>
        <begin position="130"/>
        <end position="140"/>
    </location>
</feature>
<feature type="compositionally biased region" description="Polar residues" evidence="1">
    <location>
        <begin position="141"/>
        <end position="152"/>
    </location>
</feature>
<accession>A0A0L6UM82</accession>
<evidence type="ECO:0000313" key="2">
    <source>
        <dbReference type="EMBL" id="KNZ49639.1"/>
    </source>
</evidence>
<dbReference type="AlphaFoldDB" id="A0A0L6UM82"/>
<reference evidence="2 3" key="1">
    <citation type="submission" date="2015-08" db="EMBL/GenBank/DDBJ databases">
        <title>Next Generation Sequencing and Analysis of the Genome of Puccinia sorghi L Schw, the Causal Agent of Maize Common Rust.</title>
        <authorList>
            <person name="Rochi L."/>
            <person name="Burguener G."/>
            <person name="Darino M."/>
            <person name="Turjanski A."/>
            <person name="Kreff E."/>
            <person name="Dieguez M.J."/>
            <person name="Sacco F."/>
        </authorList>
    </citation>
    <scope>NUCLEOTIDE SEQUENCE [LARGE SCALE GENOMIC DNA]</scope>
    <source>
        <strain evidence="2 3">RO10H11247</strain>
    </source>
</reference>
<evidence type="ECO:0000313" key="3">
    <source>
        <dbReference type="Proteomes" id="UP000037035"/>
    </source>
</evidence>
<evidence type="ECO:0000256" key="1">
    <source>
        <dbReference type="SAM" id="MobiDB-lite"/>
    </source>
</evidence>
<feature type="region of interest" description="Disordered" evidence="1">
    <location>
        <begin position="130"/>
        <end position="168"/>
    </location>
</feature>
<sequence>MELLHQYIENPKEQRWHIFACLLIHRRMNLDFGVKELPPVAVTSSRRHIFGVVVRGSDTNTCGMRATQFSRIHPDSVTKPEYSCISAKHLPTGFYQGDSEARNNVDQFLRTTVKHERTTLCSLSVQNRADKTQYHERTHQSDISGKLSNMTRQGPIRSPQAAVGSSLP</sequence>
<dbReference type="VEuPathDB" id="FungiDB:VP01_4886g1"/>
<keyword evidence="3" id="KW-1185">Reference proteome</keyword>
<protein>
    <submittedName>
        <fullName evidence="2">Uncharacterized protein</fullName>
    </submittedName>
</protein>
<name>A0A0L6UM82_9BASI</name>
<dbReference type="OrthoDB" id="10426374at2759"/>